<gene>
    <name evidence="2" type="ORF">RFI_06316</name>
</gene>
<feature type="compositionally biased region" description="Basic and acidic residues" evidence="1">
    <location>
        <begin position="203"/>
        <end position="216"/>
    </location>
</feature>
<accession>X6NY94</accession>
<feature type="non-terminal residue" evidence="2">
    <location>
        <position position="241"/>
    </location>
</feature>
<evidence type="ECO:0000313" key="2">
    <source>
        <dbReference type="EMBL" id="ETO30804.1"/>
    </source>
</evidence>
<dbReference type="Proteomes" id="UP000023152">
    <property type="component" value="Unassembled WGS sequence"/>
</dbReference>
<keyword evidence="3" id="KW-1185">Reference proteome</keyword>
<evidence type="ECO:0000313" key="3">
    <source>
        <dbReference type="Proteomes" id="UP000023152"/>
    </source>
</evidence>
<organism evidence="2 3">
    <name type="scientific">Reticulomyxa filosa</name>
    <dbReference type="NCBI Taxonomy" id="46433"/>
    <lineage>
        <taxon>Eukaryota</taxon>
        <taxon>Sar</taxon>
        <taxon>Rhizaria</taxon>
        <taxon>Retaria</taxon>
        <taxon>Foraminifera</taxon>
        <taxon>Monothalamids</taxon>
        <taxon>Reticulomyxidae</taxon>
        <taxon>Reticulomyxa</taxon>
    </lineage>
</organism>
<sequence length="241" mass="27189">MALFNVNGGNSLAKKARGPMNYNVGFSFKAATSNHKPNTGFNKLFFPSNGKGFSSSIDMARVVDDFEPLPFDPNEVVNEEEMKEAEETKEEAVTVEDFLFGLERIDEYREILHHNAKYPGNEKSTSNIIRARKQDEHPSFAYNKKLFEGSQRADAGEKEEQTVDFVEGKRKRKIAAVLAAVENEKKAPENKQKENEEFLDFVEGGRKPKDVPQRNEEQEENSGNETEDSGFAEASRNNNKG</sequence>
<dbReference type="EMBL" id="ASPP01005303">
    <property type="protein sequence ID" value="ETO30804.1"/>
    <property type="molecule type" value="Genomic_DNA"/>
</dbReference>
<feature type="compositionally biased region" description="Basic and acidic residues" evidence="1">
    <location>
        <begin position="182"/>
        <end position="196"/>
    </location>
</feature>
<evidence type="ECO:0000256" key="1">
    <source>
        <dbReference type="SAM" id="MobiDB-lite"/>
    </source>
</evidence>
<reference evidence="2 3" key="1">
    <citation type="journal article" date="2013" name="Curr. Biol.">
        <title>The Genome of the Foraminiferan Reticulomyxa filosa.</title>
        <authorList>
            <person name="Glockner G."/>
            <person name="Hulsmann N."/>
            <person name="Schleicher M."/>
            <person name="Noegel A.A."/>
            <person name="Eichinger L."/>
            <person name="Gallinger C."/>
            <person name="Pawlowski J."/>
            <person name="Sierra R."/>
            <person name="Euteneuer U."/>
            <person name="Pillet L."/>
            <person name="Moustafa A."/>
            <person name="Platzer M."/>
            <person name="Groth M."/>
            <person name="Szafranski K."/>
            <person name="Schliwa M."/>
        </authorList>
    </citation>
    <scope>NUCLEOTIDE SEQUENCE [LARGE SCALE GENOMIC DNA]</scope>
</reference>
<protein>
    <submittedName>
        <fullName evidence="2">Uncharacterized protein</fullName>
    </submittedName>
</protein>
<feature type="compositionally biased region" description="Acidic residues" evidence="1">
    <location>
        <begin position="217"/>
        <end position="230"/>
    </location>
</feature>
<comment type="caution">
    <text evidence="2">The sequence shown here is derived from an EMBL/GenBank/DDBJ whole genome shotgun (WGS) entry which is preliminary data.</text>
</comment>
<dbReference type="AlphaFoldDB" id="X6NY94"/>
<name>X6NY94_RETFI</name>
<proteinExistence type="predicted"/>
<feature type="region of interest" description="Disordered" evidence="1">
    <location>
        <begin position="182"/>
        <end position="241"/>
    </location>
</feature>